<accession>A0AAN6S7K5</accession>
<dbReference type="AlphaFoldDB" id="A0AAN6S7K5"/>
<gene>
    <name evidence="2" type="ORF">QBC46DRAFT_40166</name>
</gene>
<comment type="caution">
    <text evidence="2">The sequence shown here is derived from an EMBL/GenBank/DDBJ whole genome shotgun (WGS) entry which is preliminary data.</text>
</comment>
<dbReference type="EMBL" id="MU853766">
    <property type="protein sequence ID" value="KAK3943414.1"/>
    <property type="molecule type" value="Genomic_DNA"/>
</dbReference>
<evidence type="ECO:0000313" key="2">
    <source>
        <dbReference type="EMBL" id="KAK3943414.1"/>
    </source>
</evidence>
<feature type="region of interest" description="Disordered" evidence="1">
    <location>
        <begin position="225"/>
        <end position="244"/>
    </location>
</feature>
<proteinExistence type="predicted"/>
<reference evidence="3" key="1">
    <citation type="journal article" date="2023" name="Mol. Phylogenet. Evol.">
        <title>Genome-scale phylogeny and comparative genomics of the fungal order Sordariales.</title>
        <authorList>
            <person name="Hensen N."/>
            <person name="Bonometti L."/>
            <person name="Westerberg I."/>
            <person name="Brannstrom I.O."/>
            <person name="Guillou S."/>
            <person name="Cros-Aarteil S."/>
            <person name="Calhoun S."/>
            <person name="Haridas S."/>
            <person name="Kuo A."/>
            <person name="Mondo S."/>
            <person name="Pangilinan J."/>
            <person name="Riley R."/>
            <person name="LaButti K."/>
            <person name="Andreopoulos B."/>
            <person name="Lipzen A."/>
            <person name="Chen C."/>
            <person name="Yan M."/>
            <person name="Daum C."/>
            <person name="Ng V."/>
            <person name="Clum A."/>
            <person name="Steindorff A."/>
            <person name="Ohm R.A."/>
            <person name="Martin F."/>
            <person name="Silar P."/>
            <person name="Natvig D.O."/>
            <person name="Lalanne C."/>
            <person name="Gautier V."/>
            <person name="Ament-Velasquez S.L."/>
            <person name="Kruys A."/>
            <person name="Hutchinson M.I."/>
            <person name="Powell A.J."/>
            <person name="Barry K."/>
            <person name="Miller A.N."/>
            <person name="Grigoriev I.V."/>
            <person name="Debuchy R."/>
            <person name="Gladieux P."/>
            <person name="Hiltunen Thoren M."/>
            <person name="Johannesson H."/>
        </authorList>
    </citation>
    <scope>NUCLEOTIDE SEQUENCE [LARGE SCALE GENOMIC DNA]</scope>
    <source>
        <strain evidence="3">CBS 340.73</strain>
    </source>
</reference>
<evidence type="ECO:0000256" key="1">
    <source>
        <dbReference type="SAM" id="MobiDB-lite"/>
    </source>
</evidence>
<organism evidence="2 3">
    <name type="scientific">Diplogelasinospora grovesii</name>
    <dbReference type="NCBI Taxonomy" id="303347"/>
    <lineage>
        <taxon>Eukaryota</taxon>
        <taxon>Fungi</taxon>
        <taxon>Dikarya</taxon>
        <taxon>Ascomycota</taxon>
        <taxon>Pezizomycotina</taxon>
        <taxon>Sordariomycetes</taxon>
        <taxon>Sordariomycetidae</taxon>
        <taxon>Sordariales</taxon>
        <taxon>Diplogelasinosporaceae</taxon>
        <taxon>Diplogelasinospora</taxon>
    </lineage>
</organism>
<evidence type="ECO:0000313" key="3">
    <source>
        <dbReference type="Proteomes" id="UP001303473"/>
    </source>
</evidence>
<keyword evidence="3" id="KW-1185">Reference proteome</keyword>
<sequence length="244" mass="27661">MPLKFLRRPSMFTMRFRRPTYATGYNFDSMTKRRADASLGDTKRFEDNELPLVAQMPLIRLPTKRLMNPLVCKECYWNAKDRKSWHVHYSEMTQLSLDAFRLAAQARGEVFALDQTPLWLLATKYFPPTLYVQERGSLDDETNETPAVQGSPSIPAGSIQRPAGEVTSKVPRGQTQHESLIAERDWKRRCGHTDRELQQSLVFRDMQIAARGMAAAVARPILTVRSSKASSPGSNTTEQVRADG</sequence>
<feature type="region of interest" description="Disordered" evidence="1">
    <location>
        <begin position="140"/>
        <end position="176"/>
    </location>
</feature>
<protein>
    <submittedName>
        <fullName evidence="2">Uncharacterized protein</fullName>
    </submittedName>
</protein>
<dbReference type="Proteomes" id="UP001303473">
    <property type="component" value="Unassembled WGS sequence"/>
</dbReference>
<name>A0AAN6S7K5_9PEZI</name>